<keyword evidence="1" id="KW-0812">Transmembrane</keyword>
<dbReference type="EMBL" id="CP042913">
    <property type="protein sequence ID" value="QEG33922.1"/>
    <property type="molecule type" value="Genomic_DNA"/>
</dbReference>
<gene>
    <name evidence="2" type="ORF">Pr1d_11930</name>
</gene>
<dbReference type="CDD" id="cd15482">
    <property type="entry name" value="Sialidase_non-viral"/>
    <property type="match status" value="1"/>
</dbReference>
<evidence type="ECO:0000313" key="3">
    <source>
        <dbReference type="Proteomes" id="UP000323917"/>
    </source>
</evidence>
<dbReference type="KEGG" id="bgok:Pr1d_11930"/>
<reference evidence="2 3" key="1">
    <citation type="submission" date="2019-08" db="EMBL/GenBank/DDBJ databases">
        <title>Deep-cultivation of Planctomycetes and their phenomic and genomic characterization uncovers novel biology.</title>
        <authorList>
            <person name="Wiegand S."/>
            <person name="Jogler M."/>
            <person name="Boedeker C."/>
            <person name="Pinto D."/>
            <person name="Vollmers J."/>
            <person name="Rivas-Marin E."/>
            <person name="Kohn T."/>
            <person name="Peeters S.H."/>
            <person name="Heuer A."/>
            <person name="Rast P."/>
            <person name="Oberbeckmann S."/>
            <person name="Bunk B."/>
            <person name="Jeske O."/>
            <person name="Meyerdierks A."/>
            <person name="Storesund J.E."/>
            <person name="Kallscheuer N."/>
            <person name="Luecker S."/>
            <person name="Lage O.M."/>
            <person name="Pohl T."/>
            <person name="Merkel B.J."/>
            <person name="Hornburger P."/>
            <person name="Mueller R.-W."/>
            <person name="Bruemmer F."/>
            <person name="Labrenz M."/>
            <person name="Spormann A.M."/>
            <person name="Op den Camp H."/>
            <person name="Overmann J."/>
            <person name="Amann R."/>
            <person name="Jetten M.S.M."/>
            <person name="Mascher T."/>
            <person name="Medema M.H."/>
            <person name="Devos D.P."/>
            <person name="Kaster A.-K."/>
            <person name="Ovreas L."/>
            <person name="Rohde M."/>
            <person name="Galperin M.Y."/>
            <person name="Jogler C."/>
        </authorList>
    </citation>
    <scope>NUCLEOTIDE SEQUENCE [LARGE SCALE GENOMIC DNA]</scope>
    <source>
        <strain evidence="2 3">Pr1d</strain>
    </source>
</reference>
<keyword evidence="3" id="KW-1185">Reference proteome</keyword>
<keyword evidence="1" id="KW-0472">Membrane</keyword>
<organism evidence="2 3">
    <name type="scientific">Bythopirellula goksoeyrii</name>
    <dbReference type="NCBI Taxonomy" id="1400387"/>
    <lineage>
        <taxon>Bacteria</taxon>
        <taxon>Pseudomonadati</taxon>
        <taxon>Planctomycetota</taxon>
        <taxon>Planctomycetia</taxon>
        <taxon>Pirellulales</taxon>
        <taxon>Lacipirellulaceae</taxon>
        <taxon>Bythopirellula</taxon>
    </lineage>
</organism>
<dbReference type="Gene3D" id="2.120.10.10">
    <property type="match status" value="1"/>
</dbReference>
<keyword evidence="1" id="KW-1133">Transmembrane helix</keyword>
<dbReference type="SUPFAM" id="SSF50939">
    <property type="entry name" value="Sialidases"/>
    <property type="match status" value="1"/>
</dbReference>
<name>A0A5B9Q912_9BACT</name>
<dbReference type="Proteomes" id="UP000323917">
    <property type="component" value="Chromosome"/>
</dbReference>
<dbReference type="InterPro" id="IPR036278">
    <property type="entry name" value="Sialidase_sf"/>
</dbReference>
<dbReference type="AlphaFoldDB" id="A0A5B9Q912"/>
<proteinExistence type="predicted"/>
<evidence type="ECO:0000313" key="2">
    <source>
        <dbReference type="EMBL" id="QEG33922.1"/>
    </source>
</evidence>
<protein>
    <recommendedName>
        <fullName evidence="4">BNR/Asp-box repeat protein</fullName>
    </recommendedName>
</protein>
<feature type="transmembrane region" description="Helical" evidence="1">
    <location>
        <begin position="51"/>
        <end position="72"/>
    </location>
</feature>
<accession>A0A5B9Q912</accession>
<evidence type="ECO:0008006" key="4">
    <source>
        <dbReference type="Google" id="ProtNLM"/>
    </source>
</evidence>
<sequence>MNAGTGSVEAPSTYNPSSLSGLHLTQQPCALCTITVSKSSMLAFSKRTRLYFVRELSVLVASIAFIGIPVTVQANDLQDDNFAELLPLEWKTESLQLGVMAFLDTDFVFTDLPKELIGKDFIRTNFIGTRKVCTKPGLVYAITPIRRLQSFSQVPELERRGFRLVKGIAEFAPFGEQWDGLLCNVYAKHVEKDERIDLPSPKVVLKSHPSSETQPVPISKGKWCIIIAETPMISGSVGAVSRRQGSPFDPPLAQHYTIAAEVPSLRYFIHDPGFIQLPNGEFIAFSPCWKRPSRVGKKEGGYIIVTKSKNGGKTWERMPDLPYAEATPFLAQDKLYLFTQPKQHQDVYYMCSSDNGESWTEAVKVMEGPFWNCQTNFVEKDENLYWVLDKNHQGTVAIAGDLSMDLLDPKAWRVSNFLEPVMTPPEFRPTGTKRYASQKEKSRFRDWNLEGNLMLVDDQIRIAARVNPNPGGTPAIATLFDLEDKNGQLTLSYDQHYPWPGAQSKFAILHDSKTNLFWMACNLAMGPLGEEAPDRRYLMLYFGHDGLNWLPAGCVAFAPTPGQSFMYPSMLIDGDDIVILSRTARESGHFHDADLSTFHRIKDFRLLAWY</sequence>
<evidence type="ECO:0000256" key="1">
    <source>
        <dbReference type="SAM" id="Phobius"/>
    </source>
</evidence>